<dbReference type="EMBL" id="SLWM01000026">
    <property type="protein sequence ID" value="TCO12276.1"/>
    <property type="molecule type" value="Genomic_DNA"/>
</dbReference>
<dbReference type="Proteomes" id="UP000295818">
    <property type="component" value="Unassembled WGS sequence"/>
</dbReference>
<reference evidence="1 2" key="1">
    <citation type="journal article" date="2015" name="Stand. Genomic Sci.">
        <title>Genomic Encyclopedia of Bacterial and Archaeal Type Strains, Phase III: the genomes of soil and plant-associated and newly described type strains.</title>
        <authorList>
            <person name="Whitman W.B."/>
            <person name="Woyke T."/>
            <person name="Klenk H.P."/>
            <person name="Zhou Y."/>
            <person name="Lilburn T.G."/>
            <person name="Beck B.J."/>
            <person name="De Vos P."/>
            <person name="Vandamme P."/>
            <person name="Eisen J.A."/>
            <person name="Garrity G."/>
            <person name="Hugenholtz P."/>
            <person name="Kyrpides N.C."/>
        </authorList>
    </citation>
    <scope>NUCLEOTIDE SEQUENCE [LARGE SCALE GENOMIC DNA]</scope>
    <source>
        <strain evidence="1 2">VKM Ac-2538</strain>
    </source>
</reference>
<evidence type="ECO:0000313" key="2">
    <source>
        <dbReference type="Proteomes" id="UP000295818"/>
    </source>
</evidence>
<organism evidence="1 2">
    <name type="scientific">Kribbella orskensis</name>
    <dbReference type="NCBI Taxonomy" id="2512216"/>
    <lineage>
        <taxon>Bacteria</taxon>
        <taxon>Bacillati</taxon>
        <taxon>Actinomycetota</taxon>
        <taxon>Actinomycetes</taxon>
        <taxon>Propionibacteriales</taxon>
        <taxon>Kribbellaceae</taxon>
        <taxon>Kribbella</taxon>
    </lineage>
</organism>
<comment type="caution">
    <text evidence="1">The sequence shown here is derived from an EMBL/GenBank/DDBJ whole genome shotgun (WGS) entry which is preliminary data.</text>
</comment>
<accession>A0ABY2B941</accession>
<sequence length="128" mass="13749">MSELRVQLSESGADAERLDTLTGYLRQELVQLDVGDVTALRAGPPPPGARAIDAIAIGGLLITLTRTAQGVRNVVSAIRGWLAQGDGSKRTVRLELDGDVLELSEVSEKDQTRLIELFVSRHAGSEDE</sequence>
<name>A0ABY2B941_9ACTN</name>
<gene>
    <name evidence="1" type="ORF">EV644_12619</name>
</gene>
<evidence type="ECO:0000313" key="1">
    <source>
        <dbReference type="EMBL" id="TCO12276.1"/>
    </source>
</evidence>
<proteinExistence type="predicted"/>
<keyword evidence="2" id="KW-1185">Reference proteome</keyword>
<protein>
    <submittedName>
        <fullName evidence="1">Uncharacterized protein</fullName>
    </submittedName>
</protein>
<dbReference type="RefSeq" id="WP_199240235.1">
    <property type="nucleotide sequence ID" value="NZ_SLWM01000026.1"/>
</dbReference>